<accession>A0ACC0Y8M0</accession>
<dbReference type="EMBL" id="CM047743">
    <property type="protein sequence ID" value="KAJ0030388.1"/>
    <property type="molecule type" value="Genomic_DNA"/>
</dbReference>
<proteinExistence type="predicted"/>
<comment type="caution">
    <text evidence="1">The sequence shown here is derived from an EMBL/GenBank/DDBJ whole genome shotgun (WGS) entry which is preliminary data.</text>
</comment>
<evidence type="ECO:0000313" key="2">
    <source>
        <dbReference type="Proteomes" id="UP001163603"/>
    </source>
</evidence>
<keyword evidence="2" id="KW-1185">Reference proteome</keyword>
<protein>
    <submittedName>
        <fullName evidence="1">Uncharacterized protein</fullName>
    </submittedName>
</protein>
<reference evidence="2" key="1">
    <citation type="journal article" date="2023" name="G3 (Bethesda)">
        <title>Genome assembly and association tests identify interacting loci associated with vigor, precocity, and sex in interspecific pistachio rootstocks.</title>
        <authorList>
            <person name="Palmer W."/>
            <person name="Jacygrad E."/>
            <person name="Sagayaradj S."/>
            <person name="Cavanaugh K."/>
            <person name="Han R."/>
            <person name="Bertier L."/>
            <person name="Beede B."/>
            <person name="Kafkas S."/>
            <person name="Golino D."/>
            <person name="Preece J."/>
            <person name="Michelmore R."/>
        </authorList>
    </citation>
    <scope>NUCLEOTIDE SEQUENCE [LARGE SCALE GENOMIC DNA]</scope>
</reference>
<gene>
    <name evidence="1" type="ORF">Pint_12771</name>
</gene>
<evidence type="ECO:0000313" key="1">
    <source>
        <dbReference type="EMBL" id="KAJ0030388.1"/>
    </source>
</evidence>
<sequence length="289" mass="31293">MAANSRDSRRRKILERGSDRLAFIKGQLPSPPQPQFNYDSKTESPQPLISHETHLSDQITDFTDGENKGKNVLSGSTLLKEDPVLDAGHTSAHHNGSSEESLPLPQQGTSIEDSRAPASEGNGVVQSSIFSSTGESEFVSTSKEGQQLEPRRCQSRLFTPSQISSAISATEHIRLFCSVAVALLVVLSYVGFPLLGSNIINSIISFRPLYLVLLTNLTIVLSRLLFDNQGGLGRAIRGENNIPSTDAYGWAEQASKALEVGLLAQKVINAIFMDCSVYSIIVICGLCFV</sequence>
<name>A0ACC0Y8M0_9ROSI</name>
<dbReference type="Proteomes" id="UP001163603">
    <property type="component" value="Chromosome 8"/>
</dbReference>
<organism evidence="1 2">
    <name type="scientific">Pistacia integerrima</name>
    <dbReference type="NCBI Taxonomy" id="434235"/>
    <lineage>
        <taxon>Eukaryota</taxon>
        <taxon>Viridiplantae</taxon>
        <taxon>Streptophyta</taxon>
        <taxon>Embryophyta</taxon>
        <taxon>Tracheophyta</taxon>
        <taxon>Spermatophyta</taxon>
        <taxon>Magnoliopsida</taxon>
        <taxon>eudicotyledons</taxon>
        <taxon>Gunneridae</taxon>
        <taxon>Pentapetalae</taxon>
        <taxon>rosids</taxon>
        <taxon>malvids</taxon>
        <taxon>Sapindales</taxon>
        <taxon>Anacardiaceae</taxon>
        <taxon>Pistacia</taxon>
    </lineage>
</organism>